<keyword evidence="2" id="KW-1185">Reference proteome</keyword>
<name>A0ACB7TGN9_HYAAI</name>
<reference evidence="1" key="1">
    <citation type="submission" date="2020-05" db="EMBL/GenBank/DDBJ databases">
        <title>Large-scale comparative analyses of tick genomes elucidate their genetic diversity and vector capacities.</title>
        <authorList>
            <person name="Jia N."/>
            <person name="Wang J."/>
            <person name="Shi W."/>
            <person name="Du L."/>
            <person name="Sun Y."/>
            <person name="Zhan W."/>
            <person name="Jiang J."/>
            <person name="Wang Q."/>
            <person name="Zhang B."/>
            <person name="Ji P."/>
            <person name="Sakyi L.B."/>
            <person name="Cui X."/>
            <person name="Yuan T."/>
            <person name="Jiang B."/>
            <person name="Yang W."/>
            <person name="Lam T.T.-Y."/>
            <person name="Chang Q."/>
            <person name="Ding S."/>
            <person name="Wang X."/>
            <person name="Zhu J."/>
            <person name="Ruan X."/>
            <person name="Zhao L."/>
            <person name="Wei J."/>
            <person name="Que T."/>
            <person name="Du C."/>
            <person name="Cheng J."/>
            <person name="Dai P."/>
            <person name="Han X."/>
            <person name="Huang E."/>
            <person name="Gao Y."/>
            <person name="Liu J."/>
            <person name="Shao H."/>
            <person name="Ye R."/>
            <person name="Li L."/>
            <person name="Wei W."/>
            <person name="Wang X."/>
            <person name="Wang C."/>
            <person name="Yang T."/>
            <person name="Huo Q."/>
            <person name="Li W."/>
            <person name="Guo W."/>
            <person name="Chen H."/>
            <person name="Zhou L."/>
            <person name="Ni X."/>
            <person name="Tian J."/>
            <person name="Zhou Y."/>
            <person name="Sheng Y."/>
            <person name="Liu T."/>
            <person name="Pan Y."/>
            <person name="Xia L."/>
            <person name="Li J."/>
            <person name="Zhao F."/>
            <person name="Cao W."/>
        </authorList>
    </citation>
    <scope>NUCLEOTIDE SEQUENCE</scope>
    <source>
        <strain evidence="1">Hyas-2018</strain>
    </source>
</reference>
<accession>A0ACB7TGN9</accession>
<protein>
    <submittedName>
        <fullName evidence="1">Uncharacterized protein</fullName>
    </submittedName>
</protein>
<evidence type="ECO:0000313" key="2">
    <source>
        <dbReference type="Proteomes" id="UP000821845"/>
    </source>
</evidence>
<proteinExistence type="predicted"/>
<comment type="caution">
    <text evidence="1">The sequence shown here is derived from an EMBL/GenBank/DDBJ whole genome shotgun (WGS) entry which is preliminary data.</text>
</comment>
<dbReference type="Proteomes" id="UP000821845">
    <property type="component" value="Chromosome 1"/>
</dbReference>
<sequence length="192" mass="22124">MALGCHGRVAIEAIQGDLGWSTFEAREARSKVTYEGRLRLMDDERWPRRLFRYASLTGTQTQWCRRLGNLKRKFCMSAKPVVEDRMYKWAHAVKSQVCEEETEQWRRAMENKSTLLTYRTHKADIGTEPLYDNSGGSALLFEAHAGALRTLTYRRRFDSSADVDRPYAKYVASRRKQQNTSSSTAQACARIT</sequence>
<organism evidence="1 2">
    <name type="scientific">Hyalomma asiaticum</name>
    <name type="common">Tick</name>
    <dbReference type="NCBI Taxonomy" id="266040"/>
    <lineage>
        <taxon>Eukaryota</taxon>
        <taxon>Metazoa</taxon>
        <taxon>Ecdysozoa</taxon>
        <taxon>Arthropoda</taxon>
        <taxon>Chelicerata</taxon>
        <taxon>Arachnida</taxon>
        <taxon>Acari</taxon>
        <taxon>Parasitiformes</taxon>
        <taxon>Ixodida</taxon>
        <taxon>Ixodoidea</taxon>
        <taxon>Ixodidae</taxon>
        <taxon>Hyalomminae</taxon>
        <taxon>Hyalomma</taxon>
    </lineage>
</organism>
<gene>
    <name evidence="1" type="ORF">HPB50_011756</name>
</gene>
<evidence type="ECO:0000313" key="1">
    <source>
        <dbReference type="EMBL" id="KAH6946118.1"/>
    </source>
</evidence>
<dbReference type="EMBL" id="CM023481">
    <property type="protein sequence ID" value="KAH6946118.1"/>
    <property type="molecule type" value="Genomic_DNA"/>
</dbReference>